<reference evidence="7" key="1">
    <citation type="submission" date="2014-11" db="EMBL/GenBank/DDBJ databases">
        <authorList>
            <person name="Wibberg D."/>
        </authorList>
    </citation>
    <scope>NUCLEOTIDE SEQUENCE [LARGE SCALE GENOMIC DNA]</scope>
    <source>
        <strain evidence="7">L3</strain>
    </source>
</reference>
<protein>
    <submittedName>
        <fullName evidence="6">Beta-lactamase</fullName>
    </submittedName>
</protein>
<dbReference type="PANTHER" id="PTHR46233:SF3">
    <property type="entry name" value="HYDROXYACYLGLUTATHIONE HYDROLASE GLOC"/>
    <property type="match status" value="1"/>
</dbReference>
<dbReference type="SMART" id="SM00849">
    <property type="entry name" value="Lactamase_B"/>
    <property type="match status" value="1"/>
</dbReference>
<dbReference type="EMBL" id="LN824141">
    <property type="protein sequence ID" value="CEP78519.1"/>
    <property type="molecule type" value="Genomic_DNA"/>
</dbReference>
<dbReference type="Gene3D" id="3.60.15.10">
    <property type="entry name" value="Ribonuclease Z/Hydroxyacylglutathione hydrolase-like"/>
    <property type="match status" value="1"/>
</dbReference>
<evidence type="ECO:0000256" key="3">
    <source>
        <dbReference type="ARBA" id="ARBA00022801"/>
    </source>
</evidence>
<dbReference type="KEGG" id="dtn:DTL3_1218"/>
<dbReference type="AlphaFoldDB" id="A0A0C7P3R2"/>
<organism evidence="6 7">
    <name type="scientific">Defluviitoga tunisiensis</name>
    <dbReference type="NCBI Taxonomy" id="1006576"/>
    <lineage>
        <taxon>Bacteria</taxon>
        <taxon>Thermotogati</taxon>
        <taxon>Thermotogota</taxon>
        <taxon>Thermotogae</taxon>
        <taxon>Petrotogales</taxon>
        <taxon>Petrotogaceae</taxon>
        <taxon>Defluviitoga</taxon>
    </lineage>
</organism>
<keyword evidence="2" id="KW-0479">Metal-binding</keyword>
<feature type="domain" description="Metallo-beta-lactamase" evidence="5">
    <location>
        <begin position="13"/>
        <end position="171"/>
    </location>
</feature>
<dbReference type="GO" id="GO:0046872">
    <property type="term" value="F:metal ion binding"/>
    <property type="evidence" value="ECO:0007669"/>
    <property type="project" value="UniProtKB-KW"/>
</dbReference>
<evidence type="ECO:0000313" key="6">
    <source>
        <dbReference type="EMBL" id="CEP78519.1"/>
    </source>
</evidence>
<proteinExistence type="predicted"/>
<dbReference type="Pfam" id="PF00753">
    <property type="entry name" value="Lactamase_B"/>
    <property type="match status" value="1"/>
</dbReference>
<gene>
    <name evidence="6" type="primary">elaC</name>
    <name evidence="6" type="ORF">DTL3_1218</name>
</gene>
<dbReference type="Proteomes" id="UP000032809">
    <property type="component" value="Chromosome I"/>
</dbReference>
<sequence length="190" mass="21707">MEIQKLVTSKGFQTNTYIINNEIIIDPGEGVGQFVSKDHEFIVLLTHGHFDHILGLSEIKVKELYVHPLDVNLLQNPKENLSFLLDKPFSWLKPWKNISENYRVIHTPGHTPGSCVIHIGDYLFTGDTLFFDSIGRTDLPNSSTDDMKNSLKILKQYFKSLPRNTFIAPGHMRTGTLEEVLENNPFLKEI</sequence>
<dbReference type="CDD" id="cd06262">
    <property type="entry name" value="metallo-hydrolase-like_MBL-fold"/>
    <property type="match status" value="1"/>
</dbReference>
<accession>A0A0C7P3R2</accession>
<dbReference type="PANTHER" id="PTHR46233">
    <property type="entry name" value="HYDROXYACYLGLUTATHIONE HYDROLASE GLOC"/>
    <property type="match status" value="1"/>
</dbReference>
<evidence type="ECO:0000259" key="5">
    <source>
        <dbReference type="SMART" id="SM00849"/>
    </source>
</evidence>
<dbReference type="SUPFAM" id="SSF56281">
    <property type="entry name" value="Metallo-hydrolase/oxidoreductase"/>
    <property type="match status" value="1"/>
</dbReference>
<dbReference type="STRING" id="1006576.DTL3_1218"/>
<keyword evidence="4" id="KW-0862">Zinc</keyword>
<dbReference type="RefSeq" id="WP_045087947.1">
    <property type="nucleotide sequence ID" value="NZ_LN824141.1"/>
</dbReference>
<keyword evidence="7" id="KW-1185">Reference proteome</keyword>
<dbReference type="InterPro" id="IPR001279">
    <property type="entry name" value="Metallo-B-lactamas"/>
</dbReference>
<evidence type="ECO:0000256" key="1">
    <source>
        <dbReference type="ARBA" id="ARBA00001947"/>
    </source>
</evidence>
<dbReference type="GO" id="GO:0016787">
    <property type="term" value="F:hydrolase activity"/>
    <property type="evidence" value="ECO:0007669"/>
    <property type="project" value="UniProtKB-KW"/>
</dbReference>
<dbReference type="HOGENOM" id="CLU_030571_5_2_0"/>
<comment type="cofactor">
    <cofactor evidence="1">
        <name>Zn(2+)</name>
        <dbReference type="ChEBI" id="CHEBI:29105"/>
    </cofactor>
</comment>
<keyword evidence="3" id="KW-0378">Hydrolase</keyword>
<dbReference type="InterPro" id="IPR036866">
    <property type="entry name" value="RibonucZ/Hydroxyglut_hydro"/>
</dbReference>
<name>A0A0C7P3R2_DEFTU</name>
<dbReference type="InterPro" id="IPR051453">
    <property type="entry name" value="MBL_Glyoxalase_II"/>
</dbReference>
<evidence type="ECO:0000256" key="2">
    <source>
        <dbReference type="ARBA" id="ARBA00022723"/>
    </source>
</evidence>
<evidence type="ECO:0000313" key="7">
    <source>
        <dbReference type="Proteomes" id="UP000032809"/>
    </source>
</evidence>
<evidence type="ECO:0000256" key="4">
    <source>
        <dbReference type="ARBA" id="ARBA00022833"/>
    </source>
</evidence>